<dbReference type="FunFam" id="2.60.120.920:FF:000004">
    <property type="entry name" value="Butyrophilin subfamily 1 member A1"/>
    <property type="match status" value="1"/>
</dbReference>
<dbReference type="PRINTS" id="PR01407">
    <property type="entry name" value="BUTYPHLNCDUF"/>
</dbReference>
<dbReference type="Ensembl" id="ENSABRT00000016273.1">
    <property type="protein sequence ID" value="ENSABRP00000011370.1"/>
    <property type="gene ID" value="ENSABRG00000010214.1"/>
</dbReference>
<dbReference type="AlphaFoldDB" id="A0A8B9BZH2"/>
<dbReference type="Gene3D" id="2.60.120.920">
    <property type="match status" value="1"/>
</dbReference>
<evidence type="ECO:0000313" key="4">
    <source>
        <dbReference type="Proteomes" id="UP000694426"/>
    </source>
</evidence>
<sequence>LPGFHSSRRPLPHWANPLLRLLDLSLEWVKVTLDPCTAHPQLILSEDKTSVSLEHTWQAVPNNPERFDCCCCVLGLERFREGKHCWKVELRGELEKDSNLALGVARESVKRKGGINMSPEEGIWALQYDEGQVMTLTSVPKRLSVSPVPMRIWVCLDYSAQQVSFINADNGEEIHTFTAASFNGEVIRPWFWLWTSSVQLCLRDSTPQTLSPDLEGSCPSPPTPGSRLLDPTGAAQE</sequence>
<dbReference type="PROSITE" id="PS50188">
    <property type="entry name" value="B302_SPRY"/>
    <property type="match status" value="1"/>
</dbReference>
<dbReference type="InterPro" id="IPR001870">
    <property type="entry name" value="B30.2/SPRY"/>
</dbReference>
<reference evidence="3" key="1">
    <citation type="submission" date="2025-08" db="UniProtKB">
        <authorList>
            <consortium name="Ensembl"/>
        </authorList>
    </citation>
    <scope>IDENTIFICATION</scope>
</reference>
<dbReference type="InterPro" id="IPR003877">
    <property type="entry name" value="SPRY_dom"/>
</dbReference>
<evidence type="ECO:0000313" key="3">
    <source>
        <dbReference type="Ensembl" id="ENSABRP00000011370.1"/>
    </source>
</evidence>
<dbReference type="Pfam" id="PF13765">
    <property type="entry name" value="PRY"/>
    <property type="match status" value="1"/>
</dbReference>
<dbReference type="GeneTree" id="ENSGT00940000153527"/>
<reference evidence="3" key="2">
    <citation type="submission" date="2025-09" db="UniProtKB">
        <authorList>
            <consortium name="Ensembl"/>
        </authorList>
    </citation>
    <scope>IDENTIFICATION</scope>
</reference>
<dbReference type="InterPro" id="IPR013320">
    <property type="entry name" value="ConA-like_dom_sf"/>
</dbReference>
<proteinExistence type="predicted"/>
<evidence type="ECO:0000256" key="1">
    <source>
        <dbReference type="SAM" id="MobiDB-lite"/>
    </source>
</evidence>
<evidence type="ECO:0000259" key="2">
    <source>
        <dbReference type="PROSITE" id="PS50188"/>
    </source>
</evidence>
<dbReference type="InterPro" id="IPR006574">
    <property type="entry name" value="PRY"/>
</dbReference>
<name>A0A8B9BZH2_9AVES</name>
<dbReference type="InterPro" id="IPR003879">
    <property type="entry name" value="Butyrophylin_SPRY"/>
</dbReference>
<feature type="domain" description="B30.2/SPRY" evidence="2">
    <location>
        <begin position="11"/>
        <end position="207"/>
    </location>
</feature>
<keyword evidence="4" id="KW-1185">Reference proteome</keyword>
<protein>
    <recommendedName>
        <fullName evidence="2">B30.2/SPRY domain-containing protein</fullName>
    </recommendedName>
</protein>
<dbReference type="Pfam" id="PF00622">
    <property type="entry name" value="SPRY"/>
    <property type="match status" value="1"/>
</dbReference>
<accession>A0A8B9BZH2</accession>
<dbReference type="CDD" id="cd12888">
    <property type="entry name" value="SPRY_PRY_TRIM7_like"/>
    <property type="match status" value="1"/>
</dbReference>
<dbReference type="SUPFAM" id="SSF49899">
    <property type="entry name" value="Concanavalin A-like lectins/glucanases"/>
    <property type="match status" value="1"/>
</dbReference>
<dbReference type="PANTHER" id="PTHR24103">
    <property type="entry name" value="E3 UBIQUITIN-PROTEIN LIGASE TRIM"/>
    <property type="match status" value="1"/>
</dbReference>
<dbReference type="SMART" id="SM00449">
    <property type="entry name" value="SPRY"/>
    <property type="match status" value="1"/>
</dbReference>
<dbReference type="Proteomes" id="UP000694426">
    <property type="component" value="Unplaced"/>
</dbReference>
<dbReference type="InterPro" id="IPR043136">
    <property type="entry name" value="B30.2/SPRY_sf"/>
</dbReference>
<feature type="region of interest" description="Disordered" evidence="1">
    <location>
        <begin position="210"/>
        <end position="237"/>
    </location>
</feature>
<dbReference type="InterPro" id="IPR050143">
    <property type="entry name" value="TRIM/RBCC"/>
</dbReference>
<dbReference type="SMART" id="SM00589">
    <property type="entry name" value="PRY"/>
    <property type="match status" value="1"/>
</dbReference>
<organism evidence="3 4">
    <name type="scientific">Anser brachyrhynchus</name>
    <name type="common">Pink-footed goose</name>
    <dbReference type="NCBI Taxonomy" id="132585"/>
    <lineage>
        <taxon>Eukaryota</taxon>
        <taxon>Metazoa</taxon>
        <taxon>Chordata</taxon>
        <taxon>Craniata</taxon>
        <taxon>Vertebrata</taxon>
        <taxon>Euteleostomi</taxon>
        <taxon>Archelosauria</taxon>
        <taxon>Archosauria</taxon>
        <taxon>Dinosauria</taxon>
        <taxon>Saurischia</taxon>
        <taxon>Theropoda</taxon>
        <taxon>Coelurosauria</taxon>
        <taxon>Aves</taxon>
        <taxon>Neognathae</taxon>
        <taxon>Galloanserae</taxon>
        <taxon>Anseriformes</taxon>
        <taxon>Anatidae</taxon>
        <taxon>Anserinae</taxon>
        <taxon>Anser</taxon>
    </lineage>
</organism>